<dbReference type="Proteomes" id="UP000073816">
    <property type="component" value="Chromosome"/>
</dbReference>
<dbReference type="OrthoDB" id="669053at2"/>
<dbReference type="AlphaFoldDB" id="A0A142EIB0"/>
<feature type="signal peptide" evidence="1">
    <location>
        <begin position="1"/>
        <end position="21"/>
    </location>
</feature>
<keyword evidence="1" id="KW-0732">Signal</keyword>
<sequence>MRHRVLLVVVFSMAFSFQAWATSLLESDSTFLYYRDLSDQLNLRFYFSHKFTEFQLGKDMPVYEPNSGLHMGLGISFQKLTVNLAIPWGFLNPTRQKDWKPNIDLQLHSYTKYWNFDFFGQFYNGYILVPDQSESQILREDVEVRKFGGNAEYVFGGDRISMAAAKDQSQLQLRSAISPMAGFGIYRVRISGDSLFKADQQPVVSRGDFFQFGPSLGVVGTLVFGKGFFLTGAFSGSYSLGYSEGDQNRFTQNWQGRAGYLFRGFAGYNHTRFSINVNYVLKNLDLAEISGLDPSISTGNYRLNFVYRIQPGPNFTRGFSRLNPVNILNRMFAK</sequence>
<name>A0A142EIB0_9BACT</name>
<keyword evidence="3" id="KW-1185">Reference proteome</keyword>
<dbReference type="PATRIC" id="fig|1727163.4.peg.117"/>
<dbReference type="KEGG" id="alm:AO498_00575"/>
<dbReference type="EMBL" id="CP012836">
    <property type="protein sequence ID" value="AMQ54865.1"/>
    <property type="molecule type" value="Genomic_DNA"/>
</dbReference>
<organism evidence="2 3">
    <name type="scientific">Algoriphagus sanaruensis</name>
    <dbReference type="NCBI Taxonomy" id="1727163"/>
    <lineage>
        <taxon>Bacteria</taxon>
        <taxon>Pseudomonadati</taxon>
        <taxon>Bacteroidota</taxon>
        <taxon>Cytophagia</taxon>
        <taxon>Cytophagales</taxon>
        <taxon>Cyclobacteriaceae</taxon>
        <taxon>Algoriphagus</taxon>
    </lineage>
</organism>
<dbReference type="STRING" id="1727163.AO498_00575"/>
<evidence type="ECO:0008006" key="4">
    <source>
        <dbReference type="Google" id="ProtNLM"/>
    </source>
</evidence>
<reference evidence="3" key="1">
    <citation type="submission" date="2015-09" db="EMBL/GenBank/DDBJ databases">
        <title>Complete sequence of Algoriphagus sp. M8-2.</title>
        <authorList>
            <person name="Shintani M."/>
        </authorList>
    </citation>
    <scope>NUCLEOTIDE SEQUENCE [LARGE SCALE GENOMIC DNA]</scope>
    <source>
        <strain evidence="3">M8-2</strain>
    </source>
</reference>
<dbReference type="Pfam" id="PF14391">
    <property type="entry name" value="DUF4421"/>
    <property type="match status" value="1"/>
</dbReference>
<accession>A0A142EIB0</accession>
<dbReference type="InterPro" id="IPR025535">
    <property type="entry name" value="DUF4421"/>
</dbReference>
<feature type="chain" id="PRO_5007493951" description="DUF4421 domain-containing protein" evidence="1">
    <location>
        <begin position="22"/>
        <end position="334"/>
    </location>
</feature>
<dbReference type="RefSeq" id="WP_082792167.1">
    <property type="nucleotide sequence ID" value="NZ_CP012836.1"/>
</dbReference>
<evidence type="ECO:0000313" key="3">
    <source>
        <dbReference type="Proteomes" id="UP000073816"/>
    </source>
</evidence>
<proteinExistence type="predicted"/>
<protein>
    <recommendedName>
        <fullName evidence="4">DUF4421 domain-containing protein</fullName>
    </recommendedName>
</protein>
<evidence type="ECO:0000313" key="2">
    <source>
        <dbReference type="EMBL" id="AMQ54865.1"/>
    </source>
</evidence>
<evidence type="ECO:0000256" key="1">
    <source>
        <dbReference type="SAM" id="SignalP"/>
    </source>
</evidence>
<gene>
    <name evidence="2" type="ORF">AO498_00575</name>
</gene>
<reference evidence="2 3" key="2">
    <citation type="journal article" date="2016" name="Genome Announc.">
        <title>Complete Genome Sequence of Algoriphagus sp. Strain M8-2, Isolated from a Brackish Lake.</title>
        <authorList>
            <person name="Muraguchi Y."/>
            <person name="Kushimoto K."/>
            <person name="Ohtsubo Y."/>
            <person name="Suzuki T."/>
            <person name="Dohra H."/>
            <person name="Kimbara K."/>
            <person name="Shintani M."/>
        </authorList>
    </citation>
    <scope>NUCLEOTIDE SEQUENCE [LARGE SCALE GENOMIC DNA]</scope>
    <source>
        <strain evidence="2 3">M8-2</strain>
    </source>
</reference>